<sequence>MDPQLEMAKFASKTRDEEEAARVEEEDDGSDSDSDYVVENHLRFKRVPEKEPQWDVDSYDGRDYESDPEYHNFYPDEDDYKEFRRLRIETLACKGFSPDYLLGIYPFGCLDYPLGNNRTNRDLLTELASLCVKKLNEDKGKAVELDSIVSATVSGGARWKIYITFMAREYQNGPLVEYQAKVMRYFPAVNFLESIVGARSSFAWRSIQWGRELLVKGLRKRVGNGNTIKKWDVAKLREVFFEEDVQRVMEFQPVTNVEDFWCWMHNQSGDYSVKSGFWLATSINKAESIREASLLPSLNALKAAVWIIPTTQKIRNFLWRALSGAVAVGDKLREREMGFSESIYTNINFLLEQRKNDLIPQLLRRRFPWVIWFLWKKRNNLAFESKNFNAMITMEKIIEEVDQWFVAQEIDKVLEDMAPVVSTTQVKRWRPPPEPWLKCNVGVYTEKGSRTGGVAWVLRDWKGVVCLHSRRAFASVGNKLECGFVGALWALESLRSHGVKRVVLALEDSVVLGVMDRPKAWPSFKLQVGLFSTVIPWFDDLKYELEPRCANRGAYLIAQSVVRGERGHSYVASGHPRWLNGIFDNERVPSSV</sequence>
<keyword evidence="4" id="KW-1185">Reference proteome</keyword>
<dbReference type="AlphaFoldDB" id="A0A6D2IRG7"/>
<dbReference type="InterPro" id="IPR002156">
    <property type="entry name" value="RNaseH_domain"/>
</dbReference>
<evidence type="ECO:0000256" key="1">
    <source>
        <dbReference type="SAM" id="MobiDB-lite"/>
    </source>
</evidence>
<feature type="compositionally biased region" description="Basic and acidic residues" evidence="1">
    <location>
        <begin position="13"/>
        <end position="23"/>
    </location>
</feature>
<feature type="region of interest" description="Disordered" evidence="1">
    <location>
        <begin position="1"/>
        <end position="35"/>
    </location>
</feature>
<feature type="compositionally biased region" description="Acidic residues" evidence="1">
    <location>
        <begin position="24"/>
        <end position="35"/>
    </location>
</feature>
<dbReference type="OrthoDB" id="1422427at2759"/>
<proteinExistence type="predicted"/>
<dbReference type="PANTHER" id="PTHR31228:SF40">
    <property type="entry name" value="CYSTATIN_MONELLIN SUPERFAMILY PROTEIN"/>
    <property type="match status" value="1"/>
</dbReference>
<dbReference type="PANTHER" id="PTHR31228">
    <property type="entry name" value="CYSTATIN/MONELLIN SUPERFAMILY PROTEIN"/>
    <property type="match status" value="1"/>
</dbReference>
<accession>A0A6D2IRG7</accession>
<dbReference type="GO" id="GO:0004523">
    <property type="term" value="F:RNA-DNA hybrid ribonuclease activity"/>
    <property type="evidence" value="ECO:0007669"/>
    <property type="project" value="InterPro"/>
</dbReference>
<dbReference type="InterPro" id="IPR006525">
    <property type="entry name" value="Cystatin-related_pln"/>
</dbReference>
<name>A0A6D2IRG7_9BRAS</name>
<dbReference type="GO" id="GO:0003676">
    <property type="term" value="F:nucleic acid binding"/>
    <property type="evidence" value="ECO:0007669"/>
    <property type="project" value="InterPro"/>
</dbReference>
<dbReference type="Pfam" id="PF13456">
    <property type="entry name" value="RVT_3"/>
    <property type="match status" value="1"/>
</dbReference>
<evidence type="ECO:0000313" key="4">
    <source>
        <dbReference type="Proteomes" id="UP000467841"/>
    </source>
</evidence>
<evidence type="ECO:0000313" key="3">
    <source>
        <dbReference type="EMBL" id="CAA7033062.1"/>
    </source>
</evidence>
<dbReference type="NCBIfam" id="TIGR01638">
    <property type="entry name" value="Atha_cystat_rel"/>
    <property type="match status" value="1"/>
</dbReference>
<comment type="caution">
    <text evidence="3">The sequence shown here is derived from an EMBL/GenBank/DDBJ whole genome shotgun (WGS) entry which is preliminary data.</text>
</comment>
<evidence type="ECO:0000259" key="2">
    <source>
        <dbReference type="Pfam" id="PF13456"/>
    </source>
</evidence>
<feature type="domain" description="RNase H type-1" evidence="2">
    <location>
        <begin position="445"/>
        <end position="560"/>
    </location>
</feature>
<gene>
    <name evidence="3" type="ORF">MERR_LOCUS20297</name>
</gene>
<protein>
    <recommendedName>
        <fullName evidence="2">RNase H type-1 domain-containing protein</fullName>
    </recommendedName>
</protein>
<dbReference type="EMBL" id="CACVBM020001129">
    <property type="protein sequence ID" value="CAA7033062.1"/>
    <property type="molecule type" value="Genomic_DNA"/>
</dbReference>
<dbReference type="Proteomes" id="UP000467841">
    <property type="component" value="Unassembled WGS sequence"/>
</dbReference>
<reference evidence="3" key="1">
    <citation type="submission" date="2020-01" db="EMBL/GenBank/DDBJ databases">
        <authorList>
            <person name="Mishra B."/>
        </authorList>
    </citation>
    <scope>NUCLEOTIDE SEQUENCE [LARGE SCALE GENOMIC DNA]</scope>
</reference>
<organism evidence="3 4">
    <name type="scientific">Microthlaspi erraticum</name>
    <dbReference type="NCBI Taxonomy" id="1685480"/>
    <lineage>
        <taxon>Eukaryota</taxon>
        <taxon>Viridiplantae</taxon>
        <taxon>Streptophyta</taxon>
        <taxon>Embryophyta</taxon>
        <taxon>Tracheophyta</taxon>
        <taxon>Spermatophyta</taxon>
        <taxon>Magnoliopsida</taxon>
        <taxon>eudicotyledons</taxon>
        <taxon>Gunneridae</taxon>
        <taxon>Pentapetalae</taxon>
        <taxon>rosids</taxon>
        <taxon>malvids</taxon>
        <taxon>Brassicales</taxon>
        <taxon>Brassicaceae</taxon>
        <taxon>Coluteocarpeae</taxon>
        <taxon>Microthlaspi</taxon>
    </lineage>
</organism>